<protein>
    <submittedName>
        <fullName evidence="2">Uncharacterized protein</fullName>
    </submittedName>
</protein>
<keyword evidence="3" id="KW-1185">Reference proteome</keyword>
<feature type="chain" id="PRO_5011988212" evidence="1">
    <location>
        <begin position="20"/>
        <end position="78"/>
    </location>
</feature>
<accession>A0A1Y2D7B3</accession>
<organism evidence="2 3">
    <name type="scientific">Leucosporidium creatinivorum</name>
    <dbReference type="NCBI Taxonomy" id="106004"/>
    <lineage>
        <taxon>Eukaryota</taxon>
        <taxon>Fungi</taxon>
        <taxon>Dikarya</taxon>
        <taxon>Basidiomycota</taxon>
        <taxon>Pucciniomycotina</taxon>
        <taxon>Microbotryomycetes</taxon>
        <taxon>Leucosporidiales</taxon>
        <taxon>Leucosporidium</taxon>
    </lineage>
</organism>
<dbReference type="InParanoid" id="A0A1Y2D7B3"/>
<gene>
    <name evidence="2" type="ORF">BCR35DRAFT_225702</name>
</gene>
<comment type="caution">
    <text evidence="2">The sequence shown here is derived from an EMBL/GenBank/DDBJ whole genome shotgun (WGS) entry which is preliminary data.</text>
</comment>
<dbReference type="AlphaFoldDB" id="A0A1Y2D7B3"/>
<dbReference type="EMBL" id="MCGR01000097">
    <property type="protein sequence ID" value="ORY54485.1"/>
    <property type="molecule type" value="Genomic_DNA"/>
</dbReference>
<evidence type="ECO:0000313" key="3">
    <source>
        <dbReference type="Proteomes" id="UP000193467"/>
    </source>
</evidence>
<sequence>MQLSLALSSLFVVFACLFAEEMGGSARLILRPSLSHTHASLDSGQHFYRGCQAREQRPWLGAQLVLPRSAFAGRGALA</sequence>
<evidence type="ECO:0000313" key="2">
    <source>
        <dbReference type="EMBL" id="ORY54485.1"/>
    </source>
</evidence>
<reference evidence="2 3" key="1">
    <citation type="submission" date="2016-07" db="EMBL/GenBank/DDBJ databases">
        <title>Pervasive Adenine N6-methylation of Active Genes in Fungi.</title>
        <authorList>
            <consortium name="DOE Joint Genome Institute"/>
            <person name="Mondo S.J."/>
            <person name="Dannebaum R.O."/>
            <person name="Kuo R.C."/>
            <person name="Labutti K."/>
            <person name="Haridas S."/>
            <person name="Kuo A."/>
            <person name="Salamov A."/>
            <person name="Ahrendt S.R."/>
            <person name="Lipzen A."/>
            <person name="Sullivan W."/>
            <person name="Andreopoulos W.B."/>
            <person name="Clum A."/>
            <person name="Lindquist E."/>
            <person name="Daum C."/>
            <person name="Ramamoorthy G.K."/>
            <person name="Gryganskyi A."/>
            <person name="Culley D."/>
            <person name="Magnuson J.K."/>
            <person name="James T.Y."/>
            <person name="O'Malley M.A."/>
            <person name="Stajich J.E."/>
            <person name="Spatafora J.W."/>
            <person name="Visel A."/>
            <person name="Grigoriev I.V."/>
        </authorList>
    </citation>
    <scope>NUCLEOTIDE SEQUENCE [LARGE SCALE GENOMIC DNA]</scope>
    <source>
        <strain evidence="2 3">62-1032</strain>
    </source>
</reference>
<keyword evidence="1" id="KW-0732">Signal</keyword>
<proteinExistence type="predicted"/>
<name>A0A1Y2D7B3_9BASI</name>
<feature type="signal peptide" evidence="1">
    <location>
        <begin position="1"/>
        <end position="19"/>
    </location>
</feature>
<evidence type="ECO:0000256" key="1">
    <source>
        <dbReference type="SAM" id="SignalP"/>
    </source>
</evidence>
<dbReference type="Proteomes" id="UP000193467">
    <property type="component" value="Unassembled WGS sequence"/>
</dbReference>